<dbReference type="Gene3D" id="3.60.21.10">
    <property type="match status" value="2"/>
</dbReference>
<keyword evidence="4 8" id="KW-0812">Transmembrane</keyword>
<comment type="caution">
    <text evidence="10">The sequence shown here is derived from an EMBL/GenBank/DDBJ whole genome shotgun (WGS) entry which is preliminary data.</text>
</comment>
<name>A0ABR0BY51_PURLI</name>
<keyword evidence="6 8" id="KW-0472">Membrane</keyword>
<evidence type="ECO:0000256" key="6">
    <source>
        <dbReference type="ARBA" id="ARBA00023136"/>
    </source>
</evidence>
<proteinExistence type="inferred from homology"/>
<feature type="domain" description="Calcineurin-like phosphoesterase" evidence="9">
    <location>
        <begin position="11"/>
        <end position="198"/>
    </location>
</feature>
<dbReference type="Proteomes" id="UP001287286">
    <property type="component" value="Unassembled WGS sequence"/>
</dbReference>
<evidence type="ECO:0000313" key="11">
    <source>
        <dbReference type="Proteomes" id="UP001287286"/>
    </source>
</evidence>
<evidence type="ECO:0000256" key="5">
    <source>
        <dbReference type="ARBA" id="ARBA00022989"/>
    </source>
</evidence>
<reference evidence="10 11" key="1">
    <citation type="journal article" date="2024" name="Microbiol. Resour. Announc.">
        <title>Genome annotations for the ascomycete fungi Trichoderma harzianum, Trichoderma aggressivum, and Purpureocillium lilacinum.</title>
        <authorList>
            <person name="Beijen E.P.W."/>
            <person name="Ohm R.A."/>
        </authorList>
    </citation>
    <scope>NUCLEOTIDE SEQUENCE [LARGE SCALE GENOMIC DNA]</scope>
    <source>
        <strain evidence="10 11">CBS 150709</strain>
    </source>
</reference>
<dbReference type="PANTHER" id="PTHR42038:SF2">
    <property type="entry name" value="TERPENE CYCLASE AUSL"/>
    <property type="match status" value="1"/>
</dbReference>
<comment type="subcellular location">
    <subcellularLocation>
        <location evidence="1">Membrane</location>
        <topology evidence="1">Multi-pass membrane protein</topology>
    </subcellularLocation>
</comment>
<feature type="transmembrane region" description="Helical" evidence="8">
    <location>
        <begin position="401"/>
        <end position="421"/>
    </location>
</feature>
<evidence type="ECO:0000256" key="8">
    <source>
        <dbReference type="SAM" id="Phobius"/>
    </source>
</evidence>
<feature type="region of interest" description="Disordered" evidence="7">
    <location>
        <begin position="327"/>
        <end position="359"/>
    </location>
</feature>
<evidence type="ECO:0000313" key="10">
    <source>
        <dbReference type="EMBL" id="KAK4088997.1"/>
    </source>
</evidence>
<dbReference type="EMBL" id="JAWRVI010000021">
    <property type="protein sequence ID" value="KAK4088997.1"/>
    <property type="molecule type" value="Genomic_DNA"/>
</dbReference>
<keyword evidence="11" id="KW-1185">Reference proteome</keyword>
<feature type="transmembrane region" description="Helical" evidence="8">
    <location>
        <begin position="544"/>
        <end position="567"/>
    </location>
</feature>
<dbReference type="InterPro" id="IPR004843">
    <property type="entry name" value="Calcineurin-like_PHP"/>
</dbReference>
<dbReference type="Pfam" id="PF00149">
    <property type="entry name" value="Metallophos"/>
    <property type="match status" value="1"/>
</dbReference>
<comment type="similarity">
    <text evidence="3">Belongs to the paxB family.</text>
</comment>
<evidence type="ECO:0000256" key="4">
    <source>
        <dbReference type="ARBA" id="ARBA00022692"/>
    </source>
</evidence>
<feature type="compositionally biased region" description="Polar residues" evidence="7">
    <location>
        <begin position="327"/>
        <end position="344"/>
    </location>
</feature>
<gene>
    <name evidence="10" type="ORF">Purlil1_6430</name>
</gene>
<comment type="pathway">
    <text evidence="2">Secondary metabolite biosynthesis.</text>
</comment>
<feature type="transmembrane region" description="Helical" evidence="8">
    <location>
        <begin position="511"/>
        <end position="532"/>
    </location>
</feature>
<dbReference type="InterPro" id="IPR039020">
    <property type="entry name" value="PaxB-like"/>
</dbReference>
<protein>
    <recommendedName>
        <fullName evidence="9">Calcineurin-like phosphoesterase domain-containing protein</fullName>
    </recommendedName>
</protein>
<feature type="transmembrane region" description="Helical" evidence="8">
    <location>
        <begin position="366"/>
        <end position="389"/>
    </location>
</feature>
<keyword evidence="5 8" id="KW-1133">Transmembrane helix</keyword>
<evidence type="ECO:0000256" key="3">
    <source>
        <dbReference type="ARBA" id="ARBA00006757"/>
    </source>
</evidence>
<feature type="transmembrane region" description="Helical" evidence="8">
    <location>
        <begin position="427"/>
        <end position="445"/>
    </location>
</feature>
<accession>A0ABR0BY51</accession>
<dbReference type="PANTHER" id="PTHR42038">
    <property type="match status" value="1"/>
</dbReference>
<evidence type="ECO:0000256" key="2">
    <source>
        <dbReference type="ARBA" id="ARBA00005179"/>
    </source>
</evidence>
<dbReference type="Pfam" id="PF25129">
    <property type="entry name" value="Pyr4-TMTC"/>
    <property type="match status" value="1"/>
</dbReference>
<dbReference type="InterPro" id="IPR029052">
    <property type="entry name" value="Metallo-depent_PP-like"/>
</dbReference>
<organism evidence="10 11">
    <name type="scientific">Purpureocillium lilacinum</name>
    <name type="common">Paecilomyces lilacinus</name>
    <dbReference type="NCBI Taxonomy" id="33203"/>
    <lineage>
        <taxon>Eukaryota</taxon>
        <taxon>Fungi</taxon>
        <taxon>Dikarya</taxon>
        <taxon>Ascomycota</taxon>
        <taxon>Pezizomycotina</taxon>
        <taxon>Sordariomycetes</taxon>
        <taxon>Hypocreomycetidae</taxon>
        <taxon>Hypocreales</taxon>
        <taxon>Ophiocordycipitaceae</taxon>
        <taxon>Purpureocillium</taxon>
    </lineage>
</organism>
<sequence length="711" mass="78111">MARSGVKTRMLILSDTHGLPLEDKLPKQPIDVAIHCGDLTEESKLDEFRVTLRNLQAIDAPLKLVIAGNHDFTLDTPVFRKILEEATPSIDEQLMRKEAKASDFSTKGLIDFYLATEELYVFMRAPAPLHLANRDSNTIQVKVISTTSRRTRTVSSLTDRHRASWDRTHSRERAGSSDLFAAVARAQPRLHCFGHIHEGWGAKLVAWRENASEQPSNLTDIDNERSVTVETLGTIRRSNFDTDETAADKAAKAHAYAEKGCCETSHCHGDERPVSLGRETLFVNASIKGDDELDIHFPWLITLDLAKLDQGIGVGVFTVAISRASTPANQHDSTPSTVRNNLSSHHARPPTAMGSSDIPPPSAPTWLVPASTVLLGSGIVCWLACYVLMTRRSLATHATPIPLVPLGINLAWEVVYALYVTEAPLELAGFAMWLAFDVPVLYATLKTAPRSFASTPLVARNAGKLLAVVFVFGLASNALFAWWWLAEPHRGHGLKWGKVWNGLEARDTTELAWWSAGAAQMAMSVGALAMLIQRGHSGGQSYAIWLCRFAGTQLGLPGTCFLLWWYWPEAHGFVWHPLSIIIVGTSMACDVAYPFVLAHVRKTERVLPDGTVVAGDVDVATLFLPENIDKSANVDTDPRSAQPWTVREFTPRGQCVALDMNPPWTYALRPASPPLANGSLSSACRSRWSTPGSRLMAFEITIRSQAPCHDD</sequence>
<evidence type="ECO:0000256" key="1">
    <source>
        <dbReference type="ARBA" id="ARBA00004141"/>
    </source>
</evidence>
<dbReference type="CDD" id="cd07379">
    <property type="entry name" value="MPP_239FB"/>
    <property type="match status" value="1"/>
</dbReference>
<evidence type="ECO:0000259" key="9">
    <source>
        <dbReference type="Pfam" id="PF00149"/>
    </source>
</evidence>
<dbReference type="SUPFAM" id="SSF56300">
    <property type="entry name" value="Metallo-dependent phosphatases"/>
    <property type="match status" value="1"/>
</dbReference>
<feature type="transmembrane region" description="Helical" evidence="8">
    <location>
        <begin position="573"/>
        <end position="596"/>
    </location>
</feature>
<evidence type="ECO:0000256" key="7">
    <source>
        <dbReference type="SAM" id="MobiDB-lite"/>
    </source>
</evidence>
<feature type="transmembrane region" description="Helical" evidence="8">
    <location>
        <begin position="465"/>
        <end position="485"/>
    </location>
</feature>